<keyword evidence="1" id="KW-1133">Transmembrane helix</keyword>
<feature type="transmembrane region" description="Helical" evidence="1">
    <location>
        <begin position="375"/>
        <end position="392"/>
    </location>
</feature>
<keyword evidence="1" id="KW-0472">Membrane</keyword>
<dbReference type="RefSeq" id="WP_115809806.1">
    <property type="nucleotide sequence ID" value="NZ_QUNI01000001.1"/>
</dbReference>
<accession>A0A3E0EUM2</accession>
<feature type="transmembrane region" description="Helical" evidence="1">
    <location>
        <begin position="502"/>
        <end position="520"/>
    </location>
</feature>
<feature type="transmembrane region" description="Helical" evidence="1">
    <location>
        <begin position="527"/>
        <end position="544"/>
    </location>
</feature>
<feature type="transmembrane region" description="Helical" evidence="1">
    <location>
        <begin position="782"/>
        <end position="803"/>
    </location>
</feature>
<dbReference type="InterPro" id="IPR018580">
    <property type="entry name" value="Uncharacterised_YfhO"/>
</dbReference>
<keyword evidence="1" id="KW-0812">Transmembrane</keyword>
<name>A0A3E0EUM2_9FLAO</name>
<feature type="transmembrane region" description="Helical" evidence="1">
    <location>
        <begin position="191"/>
        <end position="207"/>
    </location>
</feature>
<evidence type="ECO:0000256" key="1">
    <source>
        <dbReference type="SAM" id="Phobius"/>
    </source>
</evidence>
<feature type="transmembrane region" description="Helical" evidence="1">
    <location>
        <begin position="447"/>
        <end position="468"/>
    </location>
</feature>
<feature type="transmembrane region" description="Helical" evidence="1">
    <location>
        <begin position="412"/>
        <end position="435"/>
    </location>
</feature>
<feature type="transmembrane region" description="Helical" evidence="1">
    <location>
        <begin position="98"/>
        <end position="115"/>
    </location>
</feature>
<dbReference type="Proteomes" id="UP000257136">
    <property type="component" value="Unassembled WGS sequence"/>
</dbReference>
<evidence type="ECO:0000313" key="2">
    <source>
        <dbReference type="EMBL" id="REH01915.1"/>
    </source>
</evidence>
<dbReference type="EMBL" id="QUNI01000001">
    <property type="protein sequence ID" value="REH01915.1"/>
    <property type="molecule type" value="Genomic_DNA"/>
</dbReference>
<dbReference type="PANTHER" id="PTHR38454:SF1">
    <property type="entry name" value="INTEGRAL MEMBRANE PROTEIN"/>
    <property type="match status" value="1"/>
</dbReference>
<dbReference type="OrthoDB" id="9772884at2"/>
<dbReference type="AlphaFoldDB" id="A0A3E0EUM2"/>
<dbReference type="PANTHER" id="PTHR38454">
    <property type="entry name" value="INTEGRAL MEMBRANE PROTEIN-RELATED"/>
    <property type="match status" value="1"/>
</dbReference>
<sequence length="807" mass="90347">MKQLQKFFPHALAILGFVLVSTLYFFPVLQGKQIFQSDIAQYTGMAKEQNDFRAAHHEEPYWTNSAFGGMPTYQLGAKYPHDYVGAIDDVLRFLPRPADYLFMYFLSFYILMLVLKADPLKAFFGAVAFGFSTYLIIILGVGHNAKAHAIAYMPMVVAGFIMVFQRKYIWGGLLTMFAVALEVNANHFQMTFYLLILLLILSGYFIYEGVKSKEYKPLLLSIGTLFGAGILAIGSNAGNLLATAEYAAYSTRGKSDLSFNPDGSKKVTDMAMTYDYITEYSYGLAESFNLIAPRLFGGSNNESLSEDSKIVDFLQQQQVGEGQYISQEQAIEYAKGGMPTYWGDQPIVSAPAYIGAVVFFLGVLALFTDERKIKYVFLGGAFLSLILSWGKNFPLLTDFCIDYIPMYNKFRAVSSIQVILELCFPVLAIMGLQSFFKLEKEKQLKPLLQSAGVGLGLIIFLFLCKSMFSFSGAGDDTLLQTYGPNFVDAIKEDRRTLYSADLLRSGFFIIIGAGALWLFIKNKIAQNTAIILVGLFMVADLFFVDKNYVSNKDFINARDVEVPFQETPADTQILQDPTNCRVFDIQGLMQARTSYFHKAIGGYSAVKPQRMQQLFDYQIAKNNLEILNMLNVKYVIQTDKEGKEQPIINPDANGNAWFVSKVDLVKNSDGEMKGLDKFNSKEVAVINENDFQTIKNKAFAKDSLAKITLDSYQSNNLKYTSNNSKEGLAVFSEMYYEKGWKALIDGKETPIMRADYALRAIVVPAGKHSIEFKFDPQVVKTGGTITLISCIGMLFLLVGGLYVERKK</sequence>
<dbReference type="Pfam" id="PF09586">
    <property type="entry name" value="YfhO"/>
    <property type="match status" value="1"/>
</dbReference>
<feature type="transmembrane region" description="Helical" evidence="1">
    <location>
        <begin position="168"/>
        <end position="185"/>
    </location>
</feature>
<organism evidence="2 3">
    <name type="scientific">Flavobacterium aquicola</name>
    <dbReference type="NCBI Taxonomy" id="1682742"/>
    <lineage>
        <taxon>Bacteria</taxon>
        <taxon>Pseudomonadati</taxon>
        <taxon>Bacteroidota</taxon>
        <taxon>Flavobacteriia</taxon>
        <taxon>Flavobacteriales</taxon>
        <taxon>Flavobacteriaceae</taxon>
        <taxon>Flavobacterium</taxon>
    </lineage>
</organism>
<feature type="transmembrane region" description="Helical" evidence="1">
    <location>
        <begin position="347"/>
        <end position="368"/>
    </location>
</feature>
<feature type="transmembrane region" description="Helical" evidence="1">
    <location>
        <begin position="219"/>
        <end position="242"/>
    </location>
</feature>
<proteinExistence type="predicted"/>
<protein>
    <submittedName>
        <fullName evidence="2">Membrane protein YfhO</fullName>
    </submittedName>
</protein>
<comment type="caution">
    <text evidence="2">The sequence shown here is derived from an EMBL/GenBank/DDBJ whole genome shotgun (WGS) entry which is preliminary data.</text>
</comment>
<feature type="transmembrane region" description="Helical" evidence="1">
    <location>
        <begin position="147"/>
        <end position="163"/>
    </location>
</feature>
<feature type="transmembrane region" description="Helical" evidence="1">
    <location>
        <begin position="7"/>
        <end position="26"/>
    </location>
</feature>
<keyword evidence="3" id="KW-1185">Reference proteome</keyword>
<feature type="transmembrane region" description="Helical" evidence="1">
    <location>
        <begin position="122"/>
        <end position="141"/>
    </location>
</feature>
<evidence type="ECO:0000313" key="3">
    <source>
        <dbReference type="Proteomes" id="UP000257136"/>
    </source>
</evidence>
<gene>
    <name evidence="2" type="ORF">C8P67_101399</name>
</gene>
<reference evidence="2 3" key="1">
    <citation type="submission" date="2018-08" db="EMBL/GenBank/DDBJ databases">
        <title>Genomic Encyclopedia of Archaeal and Bacterial Type Strains, Phase II (KMG-II): from individual species to whole genera.</title>
        <authorList>
            <person name="Goeker M."/>
        </authorList>
    </citation>
    <scope>NUCLEOTIDE SEQUENCE [LARGE SCALE GENOMIC DNA]</scope>
    <source>
        <strain evidence="2 3">DSM 100880</strain>
    </source>
</reference>